<evidence type="ECO:0000256" key="1">
    <source>
        <dbReference type="ARBA" id="ARBA00011975"/>
    </source>
</evidence>
<evidence type="ECO:0000313" key="6">
    <source>
        <dbReference type="Proteomes" id="UP000694864"/>
    </source>
</evidence>
<keyword evidence="6" id="KW-1185">Reference proteome</keyword>
<reference evidence="7" key="2">
    <citation type="submission" date="2025-08" db="UniProtKB">
        <authorList>
            <consortium name="RefSeq"/>
        </authorList>
    </citation>
    <scope>IDENTIFICATION</scope>
    <source>
        <tissue evidence="7">Leaf</tissue>
    </source>
</reference>
<dbReference type="Gene3D" id="3.90.120.10">
    <property type="entry name" value="DNA Methylase, subunit A, domain 2"/>
    <property type="match status" value="1"/>
</dbReference>
<reference evidence="6" key="1">
    <citation type="journal article" date="2014" name="Nat. Commun.">
        <title>The emerging biofuel crop Camelina sativa retains a highly undifferentiated hexaploid genome structure.</title>
        <authorList>
            <person name="Kagale S."/>
            <person name="Koh C."/>
            <person name="Nixon J."/>
            <person name="Bollina V."/>
            <person name="Clarke W.E."/>
            <person name="Tuteja R."/>
            <person name="Spillane C."/>
            <person name="Robinson S.J."/>
            <person name="Links M.G."/>
            <person name="Clarke C."/>
            <person name="Higgins E.E."/>
            <person name="Huebert T."/>
            <person name="Sharpe A.G."/>
            <person name="Parkin I.A."/>
        </authorList>
    </citation>
    <scope>NUCLEOTIDE SEQUENCE [LARGE SCALE GENOMIC DNA]</scope>
    <source>
        <strain evidence="6">cv. DH55</strain>
    </source>
</reference>
<evidence type="ECO:0000313" key="7">
    <source>
        <dbReference type="RefSeq" id="XP_019085831.1"/>
    </source>
</evidence>
<keyword evidence="4" id="KW-0949">S-adenosyl-L-methionine</keyword>
<feature type="signal peptide" evidence="5">
    <location>
        <begin position="1"/>
        <end position="24"/>
    </location>
</feature>
<name>A0ABM1QGE3_CAMSA</name>
<dbReference type="PANTHER" id="PTHR10629:SF42">
    <property type="entry name" value="DNA (CYTOSINE-5)-METHYLTRANSFERASE CMT1-RELATED"/>
    <property type="match status" value="1"/>
</dbReference>
<dbReference type="InterPro" id="IPR029063">
    <property type="entry name" value="SAM-dependent_MTases_sf"/>
</dbReference>
<dbReference type="EC" id="2.1.1.37" evidence="1"/>
<dbReference type="InterPro" id="IPR050390">
    <property type="entry name" value="C5-Methyltransferase"/>
</dbReference>
<keyword evidence="3" id="KW-0808">Transferase</keyword>
<dbReference type="GeneID" id="104714490"/>
<feature type="chain" id="PRO_5046063133" description="DNA (cytosine-5-)-methyltransferase" evidence="5">
    <location>
        <begin position="25"/>
        <end position="100"/>
    </location>
</feature>
<evidence type="ECO:0000256" key="4">
    <source>
        <dbReference type="ARBA" id="ARBA00022691"/>
    </source>
</evidence>
<dbReference type="InterPro" id="IPR001525">
    <property type="entry name" value="C5_MeTfrase"/>
</dbReference>
<keyword evidence="2" id="KW-0489">Methyltransferase</keyword>
<dbReference type="PANTHER" id="PTHR10629">
    <property type="entry name" value="CYTOSINE-SPECIFIC METHYLTRANSFERASE"/>
    <property type="match status" value="1"/>
</dbReference>
<accession>A0ABM1QGE3</accession>
<evidence type="ECO:0000256" key="2">
    <source>
        <dbReference type="ARBA" id="ARBA00022603"/>
    </source>
</evidence>
<gene>
    <name evidence="7" type="primary">LOC104714490</name>
</gene>
<protein>
    <recommendedName>
        <fullName evidence="1">DNA (cytosine-5-)-methyltransferase</fullName>
        <ecNumber evidence="1">2.1.1.37</ecNumber>
    </recommendedName>
</protein>
<proteinExistence type="predicted"/>
<dbReference type="Proteomes" id="UP000694864">
    <property type="component" value="Chromosome 9"/>
</dbReference>
<evidence type="ECO:0000256" key="3">
    <source>
        <dbReference type="ARBA" id="ARBA00022679"/>
    </source>
</evidence>
<dbReference type="SUPFAM" id="SSF53335">
    <property type="entry name" value="S-adenosyl-L-methionine-dependent methyltransferases"/>
    <property type="match status" value="1"/>
</dbReference>
<dbReference type="RefSeq" id="XP_019085831.1">
    <property type="nucleotide sequence ID" value="XM_019230286.1"/>
</dbReference>
<evidence type="ECO:0000256" key="5">
    <source>
        <dbReference type="SAM" id="SignalP"/>
    </source>
</evidence>
<keyword evidence="5" id="KW-0732">Signal</keyword>
<organism evidence="6 7">
    <name type="scientific">Camelina sativa</name>
    <name type="common">False flax</name>
    <name type="synonym">Myagrum sativum</name>
    <dbReference type="NCBI Taxonomy" id="90675"/>
    <lineage>
        <taxon>Eukaryota</taxon>
        <taxon>Viridiplantae</taxon>
        <taxon>Streptophyta</taxon>
        <taxon>Embryophyta</taxon>
        <taxon>Tracheophyta</taxon>
        <taxon>Spermatophyta</taxon>
        <taxon>Magnoliopsida</taxon>
        <taxon>eudicotyledons</taxon>
        <taxon>Gunneridae</taxon>
        <taxon>Pentapetalae</taxon>
        <taxon>rosids</taxon>
        <taxon>malvids</taxon>
        <taxon>Brassicales</taxon>
        <taxon>Brassicaceae</taxon>
        <taxon>Camelineae</taxon>
        <taxon>Camelina</taxon>
    </lineage>
</organism>
<sequence>MHIFNLFLVSLYLGVLIKNRLSTACTSLEPNRVLSVREIARLQGFPGCYRLHGPVKQKHIQVGNAVAVPIGVALGYAYGIESQTLCDDKPVIDYPFIYPE</sequence>
<dbReference type="Pfam" id="PF00145">
    <property type="entry name" value="DNA_methylase"/>
    <property type="match status" value="1"/>
</dbReference>